<dbReference type="RefSeq" id="WP_069204925.1">
    <property type="nucleotide sequence ID" value="NZ_CP014168.1"/>
</dbReference>
<dbReference type="SUPFAM" id="SSF50199">
    <property type="entry name" value="Staphylococcal nuclease"/>
    <property type="match status" value="1"/>
</dbReference>
<protein>
    <recommendedName>
        <fullName evidence="3">Nuclease</fullName>
    </recommendedName>
</protein>
<dbReference type="STRING" id="1560345.AWL63_10705"/>
<dbReference type="AlphaFoldDB" id="A0A1B3ZAA4"/>
<reference evidence="1 2" key="1">
    <citation type="submission" date="2016-01" db="EMBL/GenBank/DDBJ databases">
        <title>Complete genome and mega plasmid sequence of Sphingomonas panacis DCY99 elicits systemic resistance in rice to Xanthomonas oryzae.</title>
        <authorList>
            <person name="Kim Y.J."/>
            <person name="Yang D.C."/>
            <person name="Sing P."/>
        </authorList>
    </citation>
    <scope>NUCLEOTIDE SEQUENCE [LARGE SCALE GENOMIC DNA]</scope>
    <source>
        <strain evidence="1 2">DCY99</strain>
    </source>
</reference>
<evidence type="ECO:0000313" key="2">
    <source>
        <dbReference type="Proteomes" id="UP000094256"/>
    </source>
</evidence>
<dbReference type="Gene3D" id="2.40.50.90">
    <property type="match status" value="1"/>
</dbReference>
<accession>A0A1B3ZAA4</accession>
<organism evidence="1 2">
    <name type="scientific">Sphingomonas panacis</name>
    <dbReference type="NCBI Taxonomy" id="1560345"/>
    <lineage>
        <taxon>Bacteria</taxon>
        <taxon>Pseudomonadati</taxon>
        <taxon>Pseudomonadota</taxon>
        <taxon>Alphaproteobacteria</taxon>
        <taxon>Sphingomonadales</taxon>
        <taxon>Sphingomonadaceae</taxon>
        <taxon>Sphingomonas</taxon>
    </lineage>
</organism>
<dbReference type="EMBL" id="CP014168">
    <property type="protein sequence ID" value="AOH84363.1"/>
    <property type="molecule type" value="Genomic_DNA"/>
</dbReference>
<evidence type="ECO:0000313" key="1">
    <source>
        <dbReference type="EMBL" id="AOH84363.1"/>
    </source>
</evidence>
<dbReference type="KEGG" id="span:AWL63_10705"/>
<dbReference type="InterPro" id="IPR035437">
    <property type="entry name" value="SNase_OB-fold_sf"/>
</dbReference>
<evidence type="ECO:0008006" key="3">
    <source>
        <dbReference type="Google" id="ProtNLM"/>
    </source>
</evidence>
<name>A0A1B3ZAA4_9SPHN</name>
<gene>
    <name evidence="1" type="ORF">AWL63_10705</name>
</gene>
<proteinExistence type="predicted"/>
<dbReference type="Proteomes" id="UP000094256">
    <property type="component" value="Chromosome"/>
</dbReference>
<keyword evidence="2" id="KW-1185">Reference proteome</keyword>
<sequence>MLFLMALLAAGPFSCTVTRVHDGDGPLWCSNGIKVRIAGVQAPDFESAAPCHRSDSRRANYICNDAAAARSQQIVERIVLHQTMTCQPMGTSYSRVVARCTLGDGRSLSCAVVTAGAAVRWDRYWRQYRMGECR</sequence>
<dbReference type="OrthoDB" id="7206106at2"/>